<protein>
    <submittedName>
        <fullName evidence="1">Uncharacterized protein</fullName>
    </submittedName>
</protein>
<reference evidence="2" key="1">
    <citation type="submission" date="2016-10" db="EMBL/GenBank/DDBJ databases">
        <authorList>
            <person name="Varghese N."/>
            <person name="Submissions S."/>
        </authorList>
    </citation>
    <scope>NUCLEOTIDE SEQUENCE [LARGE SCALE GENOMIC DNA]</scope>
    <source>
        <strain evidence="2">DSM 46838</strain>
    </source>
</reference>
<organism evidence="1 2">
    <name type="scientific">Blastococcus tunisiensis</name>
    <dbReference type="NCBI Taxonomy" id="1798228"/>
    <lineage>
        <taxon>Bacteria</taxon>
        <taxon>Bacillati</taxon>
        <taxon>Actinomycetota</taxon>
        <taxon>Actinomycetes</taxon>
        <taxon>Geodermatophilales</taxon>
        <taxon>Geodermatophilaceae</taxon>
        <taxon>Blastococcus</taxon>
    </lineage>
</organism>
<sequence>MHGEPPADGAGGQLRAADVFVADLGPRPAGRLLRGLRLP</sequence>
<proteinExistence type="predicted"/>
<keyword evidence="2" id="KW-1185">Reference proteome</keyword>
<dbReference type="STRING" id="1798228.SAMN05216574_1265"/>
<gene>
    <name evidence="1" type="ORF">SAMN05216574_1265</name>
</gene>
<name>A0A1I2LBW3_9ACTN</name>
<evidence type="ECO:0000313" key="1">
    <source>
        <dbReference type="EMBL" id="SFF75970.1"/>
    </source>
</evidence>
<accession>A0A1I2LBW3</accession>
<dbReference type="Proteomes" id="UP000198589">
    <property type="component" value="Unassembled WGS sequence"/>
</dbReference>
<dbReference type="AlphaFoldDB" id="A0A1I2LBW3"/>
<dbReference type="EMBL" id="FOND01000026">
    <property type="protein sequence ID" value="SFF75970.1"/>
    <property type="molecule type" value="Genomic_DNA"/>
</dbReference>
<evidence type="ECO:0000313" key="2">
    <source>
        <dbReference type="Proteomes" id="UP000198589"/>
    </source>
</evidence>